<dbReference type="GO" id="GO:0019706">
    <property type="term" value="F:protein-cysteine S-palmitoyltransferase activity"/>
    <property type="evidence" value="ECO:0007669"/>
    <property type="project" value="UniProtKB-EC"/>
</dbReference>
<organism evidence="12 13">
    <name type="scientific">Protomyces lactucae-debilis</name>
    <dbReference type="NCBI Taxonomy" id="2754530"/>
    <lineage>
        <taxon>Eukaryota</taxon>
        <taxon>Fungi</taxon>
        <taxon>Dikarya</taxon>
        <taxon>Ascomycota</taxon>
        <taxon>Taphrinomycotina</taxon>
        <taxon>Taphrinomycetes</taxon>
        <taxon>Taphrinales</taxon>
        <taxon>Protomycetaceae</taxon>
        <taxon>Protomyces</taxon>
    </lineage>
</organism>
<evidence type="ECO:0000313" key="13">
    <source>
        <dbReference type="Proteomes" id="UP000193685"/>
    </source>
</evidence>
<dbReference type="InterPro" id="IPR039859">
    <property type="entry name" value="PFA4/ZDH16/20/ERF2-like"/>
</dbReference>
<keyword evidence="13" id="KW-1185">Reference proteome</keyword>
<evidence type="ECO:0000256" key="5">
    <source>
        <dbReference type="ARBA" id="ARBA00023136"/>
    </source>
</evidence>
<keyword evidence="6" id="KW-0564">Palmitate</keyword>
<dbReference type="AlphaFoldDB" id="A0A1Y2FU53"/>
<keyword evidence="3 10" id="KW-0812">Transmembrane</keyword>
<evidence type="ECO:0000256" key="7">
    <source>
        <dbReference type="ARBA" id="ARBA00023288"/>
    </source>
</evidence>
<dbReference type="RefSeq" id="XP_040727407.1">
    <property type="nucleotide sequence ID" value="XM_040871717.1"/>
</dbReference>
<comment type="caution">
    <text evidence="12">The sequence shown here is derived from an EMBL/GenBank/DDBJ whole genome shotgun (WGS) entry which is preliminary data.</text>
</comment>
<feature type="domain" description="Palmitoyltransferase DHHC" evidence="11">
    <location>
        <begin position="52"/>
        <end position="191"/>
    </location>
</feature>
<name>A0A1Y2FU53_PROLT</name>
<keyword evidence="4 10" id="KW-1133">Transmembrane helix</keyword>
<keyword evidence="8 10" id="KW-0012">Acyltransferase</keyword>
<feature type="transmembrane region" description="Helical" evidence="10">
    <location>
        <begin position="155"/>
        <end position="177"/>
    </location>
</feature>
<dbReference type="InterPro" id="IPR001594">
    <property type="entry name" value="Palmitoyltrfase_DHHC"/>
</dbReference>
<protein>
    <recommendedName>
        <fullName evidence="10">Palmitoyltransferase</fullName>
        <ecNumber evidence="10">2.3.1.225</ecNumber>
    </recommendedName>
</protein>
<evidence type="ECO:0000256" key="10">
    <source>
        <dbReference type="RuleBase" id="RU079119"/>
    </source>
</evidence>
<sequence>MTIWSYTSACFTDPGSPAGTLATESANYNALPQDRLEDGPDFATVTVKDDGSERFCQKCCSRKPDRAHHCRSCRKCVLKMDHHCPWLATCVGFHNYKQFILFLIYVSTWCIFLCGMTAWFLCEFFSLNDPSSVEDQFWPMYASPIKYPCSSTRNWIVLLVLSGVVGLTVGLFCAWHISLVLRNYTTIEYLEETRFKGDTRAYLTAATPAGVFNIFDLGYRLNWEQVMGHEPLLWFVPTQPRLVLRITERSECADKNRIRGDGYSFAISTRATDRLREREALHSFEPIRRLEPRNELEMSDYRESLEV</sequence>
<keyword evidence="7" id="KW-0449">Lipoprotein</keyword>
<evidence type="ECO:0000256" key="1">
    <source>
        <dbReference type="ARBA" id="ARBA00004141"/>
    </source>
</evidence>
<dbReference type="OMA" id="NCYSSFP"/>
<dbReference type="EMBL" id="MCFI01000003">
    <property type="protein sequence ID" value="ORY86225.1"/>
    <property type="molecule type" value="Genomic_DNA"/>
</dbReference>
<reference evidence="12 13" key="1">
    <citation type="submission" date="2016-07" db="EMBL/GenBank/DDBJ databases">
        <title>Pervasive Adenine N6-methylation of Active Genes in Fungi.</title>
        <authorList>
            <consortium name="DOE Joint Genome Institute"/>
            <person name="Mondo S.J."/>
            <person name="Dannebaum R.O."/>
            <person name="Kuo R.C."/>
            <person name="Labutti K."/>
            <person name="Haridas S."/>
            <person name="Kuo A."/>
            <person name="Salamov A."/>
            <person name="Ahrendt S.R."/>
            <person name="Lipzen A."/>
            <person name="Sullivan W."/>
            <person name="Andreopoulos W.B."/>
            <person name="Clum A."/>
            <person name="Lindquist E."/>
            <person name="Daum C."/>
            <person name="Ramamoorthy G.K."/>
            <person name="Gryganskyi A."/>
            <person name="Culley D."/>
            <person name="Magnuson J.K."/>
            <person name="James T.Y."/>
            <person name="O'Malley M.A."/>
            <person name="Stajich J.E."/>
            <person name="Spatafora J.W."/>
            <person name="Visel A."/>
            <person name="Grigoriev I.V."/>
        </authorList>
    </citation>
    <scope>NUCLEOTIDE SEQUENCE [LARGE SCALE GENOMIC DNA]</scope>
    <source>
        <strain evidence="12 13">12-1054</strain>
    </source>
</reference>
<evidence type="ECO:0000256" key="3">
    <source>
        <dbReference type="ARBA" id="ARBA00022692"/>
    </source>
</evidence>
<evidence type="ECO:0000256" key="6">
    <source>
        <dbReference type="ARBA" id="ARBA00023139"/>
    </source>
</evidence>
<dbReference type="GO" id="GO:0016020">
    <property type="term" value="C:membrane"/>
    <property type="evidence" value="ECO:0007669"/>
    <property type="project" value="UniProtKB-SubCell"/>
</dbReference>
<comment type="catalytic activity">
    <reaction evidence="9 10">
        <text>L-cysteinyl-[protein] + hexadecanoyl-CoA = S-hexadecanoyl-L-cysteinyl-[protein] + CoA</text>
        <dbReference type="Rhea" id="RHEA:36683"/>
        <dbReference type="Rhea" id="RHEA-COMP:10131"/>
        <dbReference type="Rhea" id="RHEA-COMP:11032"/>
        <dbReference type="ChEBI" id="CHEBI:29950"/>
        <dbReference type="ChEBI" id="CHEBI:57287"/>
        <dbReference type="ChEBI" id="CHEBI:57379"/>
        <dbReference type="ChEBI" id="CHEBI:74151"/>
        <dbReference type="EC" id="2.3.1.225"/>
    </reaction>
</comment>
<dbReference type="Proteomes" id="UP000193685">
    <property type="component" value="Unassembled WGS sequence"/>
</dbReference>
<comment type="domain">
    <text evidence="10">The DHHC domain is required for palmitoyltransferase activity.</text>
</comment>
<evidence type="ECO:0000256" key="4">
    <source>
        <dbReference type="ARBA" id="ARBA00022989"/>
    </source>
</evidence>
<dbReference type="PROSITE" id="PS50216">
    <property type="entry name" value="DHHC"/>
    <property type="match status" value="1"/>
</dbReference>
<evidence type="ECO:0000256" key="8">
    <source>
        <dbReference type="ARBA" id="ARBA00023315"/>
    </source>
</evidence>
<evidence type="ECO:0000256" key="2">
    <source>
        <dbReference type="ARBA" id="ARBA00022679"/>
    </source>
</evidence>
<accession>A0A1Y2FU53</accession>
<dbReference type="Pfam" id="PF01529">
    <property type="entry name" value="DHHC"/>
    <property type="match status" value="1"/>
</dbReference>
<evidence type="ECO:0000256" key="9">
    <source>
        <dbReference type="ARBA" id="ARBA00048048"/>
    </source>
</evidence>
<proteinExistence type="inferred from homology"/>
<keyword evidence="5 10" id="KW-0472">Membrane</keyword>
<feature type="transmembrane region" description="Helical" evidence="10">
    <location>
        <begin position="99"/>
        <end position="121"/>
    </location>
</feature>
<keyword evidence="2 10" id="KW-0808">Transferase</keyword>
<evidence type="ECO:0000313" key="12">
    <source>
        <dbReference type="EMBL" id="ORY86225.1"/>
    </source>
</evidence>
<dbReference type="OrthoDB" id="302728at2759"/>
<dbReference type="STRING" id="56484.A0A1Y2FU53"/>
<dbReference type="EC" id="2.3.1.225" evidence="10"/>
<dbReference type="PANTHER" id="PTHR12246">
    <property type="entry name" value="PALMITOYLTRANSFERASE ZDHHC16"/>
    <property type="match status" value="1"/>
</dbReference>
<gene>
    <name evidence="12" type="ORF">BCR37DRAFT_396883</name>
</gene>
<comment type="subcellular location">
    <subcellularLocation>
        <location evidence="1">Membrane</location>
        <topology evidence="1">Multi-pass membrane protein</topology>
    </subcellularLocation>
</comment>
<comment type="similarity">
    <text evidence="10">Belongs to the DHHC palmitoyltransferase family.</text>
</comment>
<dbReference type="GeneID" id="63788316"/>
<evidence type="ECO:0000259" key="11">
    <source>
        <dbReference type="Pfam" id="PF01529"/>
    </source>
</evidence>